<reference evidence="2" key="2">
    <citation type="submission" date="2020-09" db="EMBL/GenBank/DDBJ databases">
        <authorList>
            <person name="Sun Q."/>
            <person name="Zhou Y."/>
        </authorList>
    </citation>
    <scope>NUCLEOTIDE SEQUENCE</scope>
    <source>
        <strain evidence="2">CGMCC 1.15454</strain>
    </source>
</reference>
<proteinExistence type="predicted"/>
<sequence>MFLNERKKPYVILCYEALFRNLKETYRRNHKLIEDYKRFNAGYYGEKDVDYNLSLYPHKNFFILHDIRLKIFNKHFQIDTLIISKNFICILEIKNLAGEIEYDQELHQLIQKKGDKVIAIKDPILQAESQRMQLNTWLQRFNLTVPIETLVVSSNPSTILRIKQNDPDIYRKIIRTESLYLHLNELVKKYPENVLNKAQMKMISEIILNENSPKHPDLISKYNVQEQHLIKGIPCPACGHIPMNLLYKKWACPSCTTPGYKLHERYILDYFLLYNNTITNKQCRELLRINSPKSSYTILNSMNLQYIGKNSARKYLSPNVNDFPQNSDFPGKYKSVFDIFD</sequence>
<dbReference type="PROSITE" id="PS50965">
    <property type="entry name" value="NERD"/>
    <property type="match status" value="1"/>
</dbReference>
<organism evidence="2 3">
    <name type="scientific">Lentibacillus populi</name>
    <dbReference type="NCBI Taxonomy" id="1827502"/>
    <lineage>
        <taxon>Bacteria</taxon>
        <taxon>Bacillati</taxon>
        <taxon>Bacillota</taxon>
        <taxon>Bacilli</taxon>
        <taxon>Bacillales</taxon>
        <taxon>Bacillaceae</taxon>
        <taxon>Lentibacillus</taxon>
    </lineage>
</organism>
<keyword evidence="3" id="KW-1185">Reference proteome</keyword>
<name>A0A9W5X720_9BACI</name>
<evidence type="ECO:0000259" key="1">
    <source>
        <dbReference type="PROSITE" id="PS50965"/>
    </source>
</evidence>
<dbReference type="InterPro" id="IPR011528">
    <property type="entry name" value="NERD"/>
</dbReference>
<comment type="caution">
    <text evidence="2">The sequence shown here is derived from an EMBL/GenBank/DDBJ whole genome shotgun (WGS) entry which is preliminary data.</text>
</comment>
<dbReference type="AlphaFoldDB" id="A0A9W5X720"/>
<dbReference type="EMBL" id="BMJD01000030">
    <property type="protein sequence ID" value="GGB52203.1"/>
    <property type="molecule type" value="Genomic_DNA"/>
</dbReference>
<dbReference type="Proteomes" id="UP000621492">
    <property type="component" value="Unassembled WGS sequence"/>
</dbReference>
<accession>A0A9W5X720</accession>
<gene>
    <name evidence="2" type="ORF">GCM10011409_32210</name>
</gene>
<protein>
    <submittedName>
        <fullName evidence="2">Nuclease</fullName>
    </submittedName>
</protein>
<evidence type="ECO:0000313" key="3">
    <source>
        <dbReference type="Proteomes" id="UP000621492"/>
    </source>
</evidence>
<dbReference type="Pfam" id="PF08378">
    <property type="entry name" value="NERD"/>
    <property type="match status" value="1"/>
</dbReference>
<evidence type="ECO:0000313" key="2">
    <source>
        <dbReference type="EMBL" id="GGB52203.1"/>
    </source>
</evidence>
<feature type="domain" description="NERD" evidence="1">
    <location>
        <begin position="41"/>
        <end position="157"/>
    </location>
</feature>
<dbReference type="RefSeq" id="WP_088052234.1">
    <property type="nucleotide sequence ID" value="NZ_BMJD01000030.1"/>
</dbReference>
<reference evidence="2" key="1">
    <citation type="journal article" date="2014" name="Int. J. Syst. Evol. Microbiol.">
        <title>Complete genome sequence of Corynebacterium casei LMG S-19264T (=DSM 44701T), isolated from a smear-ripened cheese.</title>
        <authorList>
            <consortium name="US DOE Joint Genome Institute (JGI-PGF)"/>
            <person name="Walter F."/>
            <person name="Albersmeier A."/>
            <person name="Kalinowski J."/>
            <person name="Ruckert C."/>
        </authorList>
    </citation>
    <scope>NUCLEOTIDE SEQUENCE</scope>
    <source>
        <strain evidence="2">CGMCC 1.15454</strain>
    </source>
</reference>